<dbReference type="PROSITE" id="PS51257">
    <property type="entry name" value="PROKAR_LIPOPROTEIN"/>
    <property type="match status" value="1"/>
</dbReference>
<evidence type="ECO:0008006" key="4">
    <source>
        <dbReference type="Google" id="ProtNLM"/>
    </source>
</evidence>
<evidence type="ECO:0000313" key="2">
    <source>
        <dbReference type="EMBL" id="MBF7955482.1"/>
    </source>
</evidence>
<evidence type="ECO:0000256" key="1">
    <source>
        <dbReference type="SAM" id="SignalP"/>
    </source>
</evidence>
<organism evidence="2 3">
    <name type="scientific">Rahnella victoriana</name>
    <dbReference type="NCBI Taxonomy" id="1510570"/>
    <lineage>
        <taxon>Bacteria</taxon>
        <taxon>Pseudomonadati</taxon>
        <taxon>Pseudomonadota</taxon>
        <taxon>Gammaproteobacteria</taxon>
        <taxon>Enterobacterales</taxon>
        <taxon>Yersiniaceae</taxon>
        <taxon>Rahnella</taxon>
    </lineage>
</organism>
<protein>
    <recommendedName>
        <fullName evidence="4">Lipoprotein</fullName>
    </recommendedName>
</protein>
<feature type="chain" id="PRO_5047014012" description="Lipoprotein" evidence="1">
    <location>
        <begin position="21"/>
        <end position="138"/>
    </location>
</feature>
<dbReference type="EMBL" id="JADOBH010000001">
    <property type="protein sequence ID" value="MBF7955482.1"/>
    <property type="molecule type" value="Genomic_DNA"/>
</dbReference>
<name>A0ABS0DR69_9GAMM</name>
<accession>A0ABS0DR69</accession>
<dbReference type="RefSeq" id="WP_195816978.1">
    <property type="nucleotide sequence ID" value="NZ_CP089919.1"/>
</dbReference>
<dbReference type="Proteomes" id="UP000600307">
    <property type="component" value="Unassembled WGS sequence"/>
</dbReference>
<sequence length="138" mass="15212">MKKLLVIAALAVLAGCSTQASRMADCQSQGVSKDTCYMAEQNRQTAIQSAALKQSMENAAAQYAQTAKKIVHARIKGIDVKIFPADKQGYIEGTAAYLDEDNADAQVYRKGVFTAIYYKRTHKLVLMRDGQIYGRMPI</sequence>
<reference evidence="2 3" key="1">
    <citation type="submission" date="2020-11" db="EMBL/GenBank/DDBJ databases">
        <title>Taxonomic investigation of Rahnella spp.</title>
        <authorList>
            <person name="Lee S.D."/>
        </authorList>
    </citation>
    <scope>NUCLEOTIDE SEQUENCE [LARGE SCALE GENOMIC DNA]</scope>
    <source>
        <strain evidence="2 3">SAP-10</strain>
    </source>
</reference>
<keyword evidence="1" id="KW-0732">Signal</keyword>
<gene>
    <name evidence="2" type="ORF">IV431_07970</name>
</gene>
<keyword evidence="3" id="KW-1185">Reference proteome</keyword>
<evidence type="ECO:0000313" key="3">
    <source>
        <dbReference type="Proteomes" id="UP000600307"/>
    </source>
</evidence>
<proteinExistence type="predicted"/>
<feature type="signal peptide" evidence="1">
    <location>
        <begin position="1"/>
        <end position="20"/>
    </location>
</feature>
<comment type="caution">
    <text evidence="2">The sequence shown here is derived from an EMBL/GenBank/DDBJ whole genome shotgun (WGS) entry which is preliminary data.</text>
</comment>